<dbReference type="PANTHER" id="PTHR34825:SF2">
    <property type="entry name" value="AAA-ATPASE-LIKE DOMAIN-CONTAINING PROTEIN"/>
    <property type="match status" value="1"/>
</dbReference>
<evidence type="ECO:0000259" key="1">
    <source>
        <dbReference type="Pfam" id="PF09820"/>
    </source>
</evidence>
<sequence>MQFPYGISDFYKIRTEGYCYIDRTACIRAVEAAGMHLIFLRPRRFGKSLWLSTLENYYDVAKTDEFELLFGDLAIGQNPTSRRNSYFVLRWDFSLVSPQGEVAEIGQALHKHINARIHDFAQTYQNWLQHPITIQPDNGIASFESLLAAVKGSPHHLYLLIDEYDNFANEVLMSQAREGSERYKALLYGEGLLKTVFKAVKGAGSGMGLDRAFTTGVAPVVLSDLSSGYNVVRDVTFEPELEMLCGFTEAEIEALLLQLGQAADSSALTTMRQFYNGYAFGEEPTTLVYNPTLAFYFLQHLAARGRPPRDLLDTNLAMDRGKIAYVAKLPASASVLASTLDEAHPPVLDALARSFGVADVLDQPKGVTFMVSLLYYFGVLTRDGYTEMAELRFRVPNMVVRSMYVEQLRKLALPPQDDQAATDAARALFHRGDLQPLCAFIESTYFRALDNRDYRWANELTVKMAFLTLLFNDRFYIVDSEPALERSYADLVLLVRPDLRKYALQDALLEFKYLPLSDLGLSGEAVKAMARQELAALPLVQTRLAEATRKAEEYRATLLAVYGATLRLHTYAIVALGFERLVWEKL</sequence>
<accession>A0A426TWZ0</accession>
<organism evidence="2 3">
    <name type="scientific">Candidatus Viridilinea halotolerans</name>
    <dbReference type="NCBI Taxonomy" id="2491704"/>
    <lineage>
        <taxon>Bacteria</taxon>
        <taxon>Bacillati</taxon>
        <taxon>Chloroflexota</taxon>
        <taxon>Chloroflexia</taxon>
        <taxon>Chloroflexales</taxon>
        <taxon>Chloroflexineae</taxon>
        <taxon>Oscillochloridaceae</taxon>
        <taxon>Candidatus Viridilinea</taxon>
    </lineage>
</organism>
<dbReference type="Pfam" id="PF09820">
    <property type="entry name" value="AAA-ATPase_like"/>
    <property type="match status" value="1"/>
</dbReference>
<dbReference type="PANTHER" id="PTHR34825">
    <property type="entry name" value="CONSERVED PROTEIN, WITH A WEAK D-GALACTARATE DEHYDRATASE/ALTRONATE HYDROLASE DOMAIN"/>
    <property type="match status" value="1"/>
</dbReference>
<name>A0A426TWZ0_9CHLR</name>
<dbReference type="AlphaFoldDB" id="A0A426TWZ0"/>
<feature type="domain" description="AAA-ATPase-like" evidence="1">
    <location>
        <begin position="4"/>
        <end position="225"/>
    </location>
</feature>
<dbReference type="InterPro" id="IPR018631">
    <property type="entry name" value="AAA-ATPase-like_dom"/>
</dbReference>
<dbReference type="Proteomes" id="UP000280307">
    <property type="component" value="Unassembled WGS sequence"/>
</dbReference>
<evidence type="ECO:0000313" key="2">
    <source>
        <dbReference type="EMBL" id="RRR70121.1"/>
    </source>
</evidence>
<gene>
    <name evidence="2" type="ORF">EI684_13810</name>
</gene>
<reference evidence="2 3" key="1">
    <citation type="submission" date="2018-12" db="EMBL/GenBank/DDBJ databases">
        <title>Genome Sequence of Candidatus Viridilinea halotolerans isolated from saline sulfide-rich spring.</title>
        <authorList>
            <person name="Grouzdev D.S."/>
            <person name="Burganskaya E.I."/>
            <person name="Krutkina M.S."/>
            <person name="Sukhacheva M.V."/>
            <person name="Gorlenko V.M."/>
        </authorList>
    </citation>
    <scope>NUCLEOTIDE SEQUENCE [LARGE SCALE GENOMIC DNA]</scope>
    <source>
        <strain evidence="2">Chok-6</strain>
    </source>
</reference>
<dbReference type="EMBL" id="RSAS01000553">
    <property type="protein sequence ID" value="RRR70121.1"/>
    <property type="molecule type" value="Genomic_DNA"/>
</dbReference>
<protein>
    <submittedName>
        <fullName evidence="2">AAA family ATPase</fullName>
    </submittedName>
</protein>
<comment type="caution">
    <text evidence="2">The sequence shown here is derived from an EMBL/GenBank/DDBJ whole genome shotgun (WGS) entry which is preliminary data.</text>
</comment>
<proteinExistence type="predicted"/>
<evidence type="ECO:0000313" key="3">
    <source>
        <dbReference type="Proteomes" id="UP000280307"/>
    </source>
</evidence>